<gene>
    <name evidence="7" type="primary">AAH1</name>
    <name evidence="9" type="ORF">EJ05DRAFT_57669</name>
</gene>
<feature type="binding site" evidence="7">
    <location>
        <position position="291"/>
    </location>
    <ligand>
        <name>Zn(2+)</name>
        <dbReference type="ChEBI" id="CHEBI:29105"/>
        <note>catalytic</note>
    </ligand>
</feature>
<feature type="site" description="Important for catalytic activity" evidence="7">
    <location>
        <position position="234"/>
    </location>
</feature>
<feature type="domain" description="Adenosine deaminase" evidence="8">
    <location>
        <begin position="15"/>
        <end position="344"/>
    </location>
</feature>
<dbReference type="GO" id="GO:0043103">
    <property type="term" value="P:hypoxanthine salvage"/>
    <property type="evidence" value="ECO:0007669"/>
    <property type="project" value="UniProtKB-UniRule"/>
</dbReference>
<dbReference type="CDD" id="cd01320">
    <property type="entry name" value="ADA"/>
    <property type="match status" value="1"/>
</dbReference>
<dbReference type="InterPro" id="IPR028892">
    <property type="entry name" value="ADE"/>
</dbReference>
<dbReference type="InterPro" id="IPR032466">
    <property type="entry name" value="Metal_Hydrolase"/>
</dbReference>
<dbReference type="NCBIfam" id="TIGR01430">
    <property type="entry name" value="aden_deam"/>
    <property type="match status" value="1"/>
</dbReference>
<dbReference type="Gene3D" id="3.20.20.140">
    <property type="entry name" value="Metal-dependent hydrolases"/>
    <property type="match status" value="1"/>
</dbReference>
<dbReference type="EMBL" id="ML996574">
    <property type="protein sequence ID" value="KAF2757166.1"/>
    <property type="molecule type" value="Genomic_DNA"/>
</dbReference>
<sequence>MSQVSDNIEFLKALPKCEHHIHIEGSLSPELLFQLSAKNNIPLPESDAAYSSIPALHQRYADFQSLDDFLGYYYTAMSTLIHASDFEALAMAYFTRAAADGVLHTELSFDPQAHTSRGIALTTVLTGLSAARARAASELGVSSVLICCFLRHLPVHESLVFFESEALQQAFASGEVVGIGLDSSEAGFPARGFEDLYTRARALGLRVTAHAGEEVGPESVREALDVLRVERVDHGISLVQDEALMRRVAEEGVMLSCCPLSNVVLRNVKSVADVPLRVFLEKGVRFSVNSDDPAYFGGYILDNFVAVQKAFGLSVEEWRTVVTNSVEGSWCDQARKSKILERLEMVVEQYTLKA</sequence>
<keyword evidence="10" id="KW-1185">Reference proteome</keyword>
<dbReference type="GO" id="GO:0005829">
    <property type="term" value="C:cytosol"/>
    <property type="evidence" value="ECO:0007669"/>
    <property type="project" value="TreeGrafter"/>
</dbReference>
<feature type="active site" description="Proton donor" evidence="7">
    <location>
        <position position="213"/>
    </location>
</feature>
<evidence type="ECO:0000313" key="9">
    <source>
        <dbReference type="EMBL" id="KAF2757166.1"/>
    </source>
</evidence>
<evidence type="ECO:0000256" key="1">
    <source>
        <dbReference type="ARBA" id="ARBA00022490"/>
    </source>
</evidence>
<comment type="similarity">
    <text evidence="7">Belongs to the metallo-dependent hydrolases superfamily. Adenosine and AMP deaminases family. Adenine deaminase type 2 subfamily.</text>
</comment>
<dbReference type="GO" id="GO:0009168">
    <property type="term" value="P:purine ribonucleoside monophosphate biosynthetic process"/>
    <property type="evidence" value="ECO:0007669"/>
    <property type="project" value="InterPro"/>
</dbReference>
<evidence type="ECO:0000313" key="10">
    <source>
        <dbReference type="Proteomes" id="UP000799437"/>
    </source>
</evidence>
<dbReference type="Proteomes" id="UP000799437">
    <property type="component" value="Unassembled WGS sequence"/>
</dbReference>
<dbReference type="FunFam" id="3.20.20.140:FF:000039">
    <property type="entry name" value="Adenine deaminase"/>
    <property type="match status" value="1"/>
</dbReference>
<keyword evidence="2 7" id="KW-0479">Metal-binding</keyword>
<comment type="function">
    <text evidence="7">Catalyzes the hydrolytic deamination of adenine to hypoxanthine. Plays an important role in the purine salvage pathway and in nitrogen catabolism.</text>
</comment>
<keyword evidence="5 7" id="KW-0546">Nucleotide metabolism</keyword>
<keyword evidence="3 7" id="KW-0378">Hydrolase</keyword>
<comment type="cofactor">
    <cofactor evidence="7">
        <name>Zn(2+)</name>
        <dbReference type="ChEBI" id="CHEBI:29105"/>
    </cofactor>
    <text evidence="7">Binds 1 zinc ion per subunit.</text>
</comment>
<comment type="catalytic activity">
    <reaction evidence="7">
        <text>adenine + H2O + H(+) = hypoxanthine + NH4(+)</text>
        <dbReference type="Rhea" id="RHEA:23688"/>
        <dbReference type="ChEBI" id="CHEBI:15377"/>
        <dbReference type="ChEBI" id="CHEBI:15378"/>
        <dbReference type="ChEBI" id="CHEBI:16708"/>
        <dbReference type="ChEBI" id="CHEBI:17368"/>
        <dbReference type="ChEBI" id="CHEBI:28938"/>
        <dbReference type="EC" id="3.5.4.2"/>
    </reaction>
</comment>
<proteinExistence type="inferred from homology"/>
<dbReference type="GO" id="GO:0006146">
    <property type="term" value="P:adenine catabolic process"/>
    <property type="evidence" value="ECO:0007669"/>
    <property type="project" value="UniProtKB-UniRule"/>
</dbReference>
<dbReference type="SUPFAM" id="SSF51556">
    <property type="entry name" value="Metallo-dependent hydrolases"/>
    <property type="match status" value="1"/>
</dbReference>
<dbReference type="GO" id="GO:0005634">
    <property type="term" value="C:nucleus"/>
    <property type="evidence" value="ECO:0007669"/>
    <property type="project" value="UniProtKB-SubCell"/>
</dbReference>
<dbReference type="InterPro" id="IPR001365">
    <property type="entry name" value="A_deaminase_dom"/>
</dbReference>
<evidence type="ECO:0000256" key="3">
    <source>
        <dbReference type="ARBA" id="ARBA00022801"/>
    </source>
</evidence>
<evidence type="ECO:0000256" key="4">
    <source>
        <dbReference type="ARBA" id="ARBA00022833"/>
    </source>
</evidence>
<dbReference type="EC" id="3.5.4.2" evidence="7"/>
<dbReference type="AlphaFoldDB" id="A0A6A6W5D6"/>
<dbReference type="HAMAP" id="MF_01962">
    <property type="entry name" value="Adenine_deaminase"/>
    <property type="match status" value="1"/>
</dbReference>
<evidence type="ECO:0000256" key="2">
    <source>
        <dbReference type="ARBA" id="ARBA00022723"/>
    </source>
</evidence>
<evidence type="ECO:0000259" key="8">
    <source>
        <dbReference type="Pfam" id="PF00962"/>
    </source>
</evidence>
<dbReference type="GO" id="GO:0000034">
    <property type="term" value="F:adenine deaminase activity"/>
    <property type="evidence" value="ECO:0007669"/>
    <property type="project" value="UniProtKB-UniRule"/>
</dbReference>
<dbReference type="GO" id="GO:0008270">
    <property type="term" value="F:zinc ion binding"/>
    <property type="evidence" value="ECO:0007669"/>
    <property type="project" value="UniProtKB-UniRule"/>
</dbReference>
<dbReference type="GO" id="GO:0009117">
    <property type="term" value="P:nucleotide metabolic process"/>
    <property type="evidence" value="ECO:0007669"/>
    <property type="project" value="UniProtKB-KW"/>
</dbReference>
<protein>
    <recommendedName>
        <fullName evidence="7">Adenine deaminase</fullName>
        <shortName evidence="7">ADE</shortName>
        <ecNumber evidence="7">3.5.4.2</ecNumber>
    </recommendedName>
    <alternativeName>
        <fullName evidence="7">Adenine aminohydrolase</fullName>
        <shortName evidence="7">AAH</shortName>
    </alternativeName>
</protein>
<evidence type="ECO:0000256" key="6">
    <source>
        <dbReference type="ARBA" id="ARBA00023242"/>
    </source>
</evidence>
<keyword evidence="1 7" id="KW-0963">Cytoplasm</keyword>
<dbReference type="PANTHER" id="PTHR43114">
    <property type="entry name" value="ADENINE DEAMINASE"/>
    <property type="match status" value="1"/>
</dbReference>
<dbReference type="PANTHER" id="PTHR43114:SF6">
    <property type="entry name" value="ADENINE DEAMINASE"/>
    <property type="match status" value="1"/>
</dbReference>
<comment type="subcellular location">
    <subcellularLocation>
        <location evidence="7">Cytoplasm</location>
    </subcellularLocation>
    <subcellularLocation>
        <location evidence="7">Nucleus</location>
    </subcellularLocation>
</comment>
<feature type="binding site" evidence="7">
    <location>
        <position position="20"/>
    </location>
    <ligand>
        <name>Zn(2+)</name>
        <dbReference type="ChEBI" id="CHEBI:29105"/>
        <note>catalytic</note>
    </ligand>
</feature>
<dbReference type="InterPro" id="IPR006650">
    <property type="entry name" value="A/AMP_deam_AS"/>
</dbReference>
<accession>A0A6A6W5D6</accession>
<keyword evidence="6 7" id="KW-0539">Nucleus</keyword>
<dbReference type="OrthoDB" id="272271at2759"/>
<evidence type="ECO:0000256" key="5">
    <source>
        <dbReference type="ARBA" id="ARBA00023080"/>
    </source>
</evidence>
<feature type="binding site" evidence="7">
    <location>
        <position position="22"/>
    </location>
    <ligand>
        <name>Zn(2+)</name>
        <dbReference type="ChEBI" id="CHEBI:29105"/>
        <note>catalytic</note>
    </ligand>
</feature>
<feature type="binding site" evidence="7">
    <location>
        <position position="292"/>
    </location>
    <ligand>
        <name>substrate</name>
    </ligand>
</feature>
<name>A0A6A6W5D6_9PEZI</name>
<keyword evidence="4 7" id="KW-0862">Zinc</keyword>
<dbReference type="InterPro" id="IPR006330">
    <property type="entry name" value="Ado/ade_deaminase"/>
</dbReference>
<dbReference type="Pfam" id="PF00962">
    <property type="entry name" value="A_deaminase"/>
    <property type="match status" value="1"/>
</dbReference>
<organism evidence="9 10">
    <name type="scientific">Pseudovirgaria hyperparasitica</name>
    <dbReference type="NCBI Taxonomy" id="470096"/>
    <lineage>
        <taxon>Eukaryota</taxon>
        <taxon>Fungi</taxon>
        <taxon>Dikarya</taxon>
        <taxon>Ascomycota</taxon>
        <taxon>Pezizomycotina</taxon>
        <taxon>Dothideomycetes</taxon>
        <taxon>Dothideomycetes incertae sedis</taxon>
        <taxon>Acrospermales</taxon>
        <taxon>Acrospermaceae</taxon>
        <taxon>Pseudovirgaria</taxon>
    </lineage>
</organism>
<feature type="binding site" evidence="7">
    <location>
        <position position="210"/>
    </location>
    <ligand>
        <name>Zn(2+)</name>
        <dbReference type="ChEBI" id="CHEBI:29105"/>
        <note>catalytic</note>
    </ligand>
</feature>
<reference evidence="9" key="1">
    <citation type="journal article" date="2020" name="Stud. Mycol.">
        <title>101 Dothideomycetes genomes: a test case for predicting lifestyles and emergence of pathogens.</title>
        <authorList>
            <person name="Haridas S."/>
            <person name="Albert R."/>
            <person name="Binder M."/>
            <person name="Bloem J."/>
            <person name="Labutti K."/>
            <person name="Salamov A."/>
            <person name="Andreopoulos B."/>
            <person name="Baker S."/>
            <person name="Barry K."/>
            <person name="Bills G."/>
            <person name="Bluhm B."/>
            <person name="Cannon C."/>
            <person name="Castanera R."/>
            <person name="Culley D."/>
            <person name="Daum C."/>
            <person name="Ezra D."/>
            <person name="Gonzalez J."/>
            <person name="Henrissat B."/>
            <person name="Kuo A."/>
            <person name="Liang C."/>
            <person name="Lipzen A."/>
            <person name="Lutzoni F."/>
            <person name="Magnuson J."/>
            <person name="Mondo S."/>
            <person name="Nolan M."/>
            <person name="Ohm R."/>
            <person name="Pangilinan J."/>
            <person name="Park H.-J."/>
            <person name="Ramirez L."/>
            <person name="Alfaro M."/>
            <person name="Sun H."/>
            <person name="Tritt A."/>
            <person name="Yoshinaga Y."/>
            <person name="Zwiers L.-H."/>
            <person name="Turgeon B."/>
            <person name="Goodwin S."/>
            <person name="Spatafora J."/>
            <person name="Crous P."/>
            <person name="Grigoriev I."/>
        </authorList>
    </citation>
    <scope>NUCLEOTIDE SEQUENCE</scope>
    <source>
        <strain evidence="9">CBS 121739</strain>
    </source>
</reference>
<evidence type="ECO:0000256" key="7">
    <source>
        <dbReference type="HAMAP-Rule" id="MF_03145"/>
    </source>
</evidence>
<dbReference type="PROSITE" id="PS00485">
    <property type="entry name" value="A_DEAMINASE"/>
    <property type="match status" value="1"/>
</dbReference>